<proteinExistence type="predicted"/>
<feature type="transmembrane region" description="Helical" evidence="1">
    <location>
        <begin position="38"/>
        <end position="60"/>
    </location>
</feature>
<organism evidence="2 3">
    <name type="scientific">Streptosporangium saharense</name>
    <dbReference type="NCBI Taxonomy" id="1706840"/>
    <lineage>
        <taxon>Bacteria</taxon>
        <taxon>Bacillati</taxon>
        <taxon>Actinomycetota</taxon>
        <taxon>Actinomycetes</taxon>
        <taxon>Streptosporangiales</taxon>
        <taxon>Streptosporangiaceae</taxon>
        <taxon>Streptosporangium</taxon>
    </lineage>
</organism>
<reference evidence="2 3" key="1">
    <citation type="submission" date="2020-08" db="EMBL/GenBank/DDBJ databases">
        <title>Genomic Encyclopedia of Type Strains, Phase III (KMG-III): the genomes of soil and plant-associated and newly described type strains.</title>
        <authorList>
            <person name="Whitman W."/>
        </authorList>
    </citation>
    <scope>NUCLEOTIDE SEQUENCE [LARGE SCALE GENOMIC DNA]</scope>
    <source>
        <strain evidence="2 3">CECT 8840</strain>
    </source>
</reference>
<dbReference type="EMBL" id="JACHJP010000002">
    <property type="protein sequence ID" value="MBB4915059.1"/>
    <property type="molecule type" value="Genomic_DNA"/>
</dbReference>
<keyword evidence="1" id="KW-1133">Transmembrane helix</keyword>
<keyword evidence="1" id="KW-0812">Transmembrane</keyword>
<evidence type="ECO:0000313" key="2">
    <source>
        <dbReference type="EMBL" id="MBB4915059.1"/>
    </source>
</evidence>
<evidence type="ECO:0000256" key="1">
    <source>
        <dbReference type="SAM" id="Phobius"/>
    </source>
</evidence>
<comment type="caution">
    <text evidence="2">The sequence shown here is derived from an EMBL/GenBank/DDBJ whole genome shotgun (WGS) entry which is preliminary data.</text>
</comment>
<gene>
    <name evidence="2" type="ORF">FHS44_002144</name>
</gene>
<dbReference type="AlphaFoldDB" id="A0A7W7VM37"/>
<dbReference type="RefSeq" id="WP_184713776.1">
    <property type="nucleotide sequence ID" value="NZ_JACHJP010000002.1"/>
</dbReference>
<accession>A0A7W7VM37</accession>
<name>A0A7W7VM37_9ACTN</name>
<keyword evidence="3" id="KW-1185">Reference proteome</keyword>
<dbReference type="Proteomes" id="UP000552644">
    <property type="component" value="Unassembled WGS sequence"/>
</dbReference>
<sequence>MPPATRDWNWRVRAFTVILGWTVAVGTVVIMLTTPAVVSPHALLLLLAWTLTVPLARTVWSAHQRALRARAATALRAYELGFLHEQDMAVPAPLR</sequence>
<feature type="transmembrane region" description="Helical" evidence="1">
    <location>
        <begin position="12"/>
        <end position="32"/>
    </location>
</feature>
<evidence type="ECO:0000313" key="3">
    <source>
        <dbReference type="Proteomes" id="UP000552644"/>
    </source>
</evidence>
<keyword evidence="1" id="KW-0472">Membrane</keyword>
<protein>
    <submittedName>
        <fullName evidence="2">Uncharacterized protein</fullName>
    </submittedName>
</protein>